<dbReference type="Gene3D" id="1.10.510.10">
    <property type="entry name" value="Transferase(Phosphotransferase) domain 1"/>
    <property type="match status" value="1"/>
</dbReference>
<feature type="compositionally biased region" description="Basic and acidic residues" evidence="7">
    <location>
        <begin position="797"/>
        <end position="806"/>
    </location>
</feature>
<dbReference type="PROSITE" id="PS00108">
    <property type="entry name" value="PROTEIN_KINASE_ST"/>
    <property type="match status" value="1"/>
</dbReference>
<keyword evidence="1" id="KW-0723">Serine/threonine-protein kinase</keyword>
<dbReference type="PROSITE" id="PS00107">
    <property type="entry name" value="PROTEIN_KINASE_ATP"/>
    <property type="match status" value="1"/>
</dbReference>
<dbReference type="GO" id="GO:0004674">
    <property type="term" value="F:protein serine/threonine kinase activity"/>
    <property type="evidence" value="ECO:0007669"/>
    <property type="project" value="UniProtKB-KW"/>
</dbReference>
<evidence type="ECO:0000313" key="11">
    <source>
        <dbReference type="Proteomes" id="UP000011116"/>
    </source>
</evidence>
<feature type="transmembrane region" description="Helical" evidence="8">
    <location>
        <begin position="70"/>
        <end position="87"/>
    </location>
</feature>
<feature type="region of interest" description="Disordered" evidence="7">
    <location>
        <begin position="796"/>
        <end position="815"/>
    </location>
</feature>
<feature type="compositionally biased region" description="Basic and acidic residues" evidence="7">
    <location>
        <begin position="51"/>
        <end position="64"/>
    </location>
</feature>
<proteinExistence type="predicted"/>
<feature type="binding site" evidence="6">
    <location>
        <position position="431"/>
    </location>
    <ligand>
        <name>ATP</name>
        <dbReference type="ChEBI" id="CHEBI:30616"/>
    </ligand>
</feature>
<feature type="domain" description="Protein kinase" evidence="9">
    <location>
        <begin position="403"/>
        <end position="679"/>
    </location>
</feature>
<evidence type="ECO:0000256" key="7">
    <source>
        <dbReference type="SAM" id="MobiDB-lite"/>
    </source>
</evidence>
<dbReference type="PANTHER" id="PTHR47989">
    <property type="entry name" value="OS01G0750732 PROTEIN"/>
    <property type="match status" value="1"/>
</dbReference>
<dbReference type="InterPro" id="IPR001245">
    <property type="entry name" value="Ser-Thr/Tyr_kinase_cat_dom"/>
</dbReference>
<dbReference type="InterPro" id="IPR000719">
    <property type="entry name" value="Prot_kinase_dom"/>
</dbReference>
<reference evidence="11" key="1">
    <citation type="journal article" date="2012" name="Nature">
        <title>A physical, genetic and functional sequence assembly of the barley genome.</title>
        <authorList>
            <consortium name="The International Barley Genome Sequencing Consortium"/>
            <person name="Mayer K.F."/>
            <person name="Waugh R."/>
            <person name="Brown J.W."/>
            <person name="Schulman A."/>
            <person name="Langridge P."/>
            <person name="Platzer M."/>
            <person name="Fincher G.B."/>
            <person name="Muehlbauer G.J."/>
            <person name="Sato K."/>
            <person name="Close T.J."/>
            <person name="Wise R.P."/>
            <person name="Stein N."/>
        </authorList>
    </citation>
    <scope>NUCLEOTIDE SEQUENCE [LARGE SCALE GENOMIC DNA]</scope>
    <source>
        <strain evidence="11">cv. Morex</strain>
    </source>
</reference>
<accession>A0A8I7B782</accession>
<dbReference type="RefSeq" id="XP_044967139.1">
    <property type="nucleotide sequence ID" value="XM_045111204.1"/>
</dbReference>
<name>A0A8I7B782_HORVV</name>
<dbReference type="Pfam" id="PF23180">
    <property type="entry name" value="ALE2_N"/>
    <property type="match status" value="1"/>
</dbReference>
<dbReference type="InterPro" id="IPR057597">
    <property type="entry name" value="ALE2_N"/>
</dbReference>
<sequence>MPPRDQRITSMRRTKKTRAQKEEEKKKKTERASAASRAAELAARGGIPAWRRPEGARAAHRAPAEMRPRGAALLLLLAALSSVYVPLGTASSTTITAYLLGLWSRTHRHSDLSPAPAPSPGPQGASVNHPVHRHHRKRPRVAPPSSSPSFERQDCSGITCYAPLTSTPIGSPCGCVYPMQIQLDLSVAPYQLFPRVDELEIEIAAGTFLKQSQVRIMGAGGSIQDPDKTTVTIDLVPLGQKFDRTSALLISNRFLRKKVPIKPSIFGDYDITYVHYPGLPSSVPNIPGSLAPISSNEYPFGANVHNGSHPKISSKIVTIIALSAVVLVLTCFGICIICKYKGRRKPHGIGHDSNSSNTRKTGMRSSFSSRTSSTASFPSTIATCPPTVKTFSISELEKATDKFSFNRIIGEGGYGRVYRGIVQDGVEVAVKLLTGKHQNRDREFIAEVEMLSRLHHRNLVKMIGICIERRTRCLVFELVPNGSVESHLHGSDKIYGPLDFDTRMKIALGAARGLAYLHEDANPHVIHRDFKASNVLLENDFTAKVADFGLAKEASEGIEHISTQVMGTFGYVAPEYAMTGHLLVKSDVYSYGVVLLELLSGRKPVDMTQPSGSENLVTWARPLLTNREGLQLLVDPSLPPASRDMEKLGKAAAIASMCVHVEAAQRPFMGEVVQALKLIYSGGGGGNDETCSGSLGGGATPTEEEGESPWNDGGGSCSWNGDSDAPSWPRVPGAPRPGAVAGYSSDPAEESSSSAAARRPRSTPSAVLDRIESLAAYDWSGPLRTRARNFYRLRGSISEHGHRPSDDGSVEGDWM</sequence>
<dbReference type="GO" id="GO:0004672">
    <property type="term" value="F:protein kinase activity"/>
    <property type="evidence" value="ECO:0000318"/>
    <property type="project" value="GO_Central"/>
</dbReference>
<dbReference type="InterPro" id="IPR008271">
    <property type="entry name" value="Ser/Thr_kinase_AS"/>
</dbReference>
<evidence type="ECO:0000259" key="9">
    <source>
        <dbReference type="PROSITE" id="PS50011"/>
    </source>
</evidence>
<evidence type="ECO:0000256" key="3">
    <source>
        <dbReference type="ARBA" id="ARBA00022741"/>
    </source>
</evidence>
<feature type="compositionally biased region" description="Low complexity" evidence="7">
    <location>
        <begin position="364"/>
        <end position="378"/>
    </location>
</feature>
<feature type="compositionally biased region" description="Low complexity" evidence="7">
    <location>
        <begin position="32"/>
        <end position="44"/>
    </location>
</feature>
<keyword evidence="3 6" id="KW-0547">Nucleotide-binding</keyword>
<dbReference type="FunFam" id="3.30.200.20:FF:000146">
    <property type="entry name" value="receptor-like serine/threonine-protein kinase ALE2"/>
    <property type="match status" value="1"/>
</dbReference>
<evidence type="ECO:0000256" key="8">
    <source>
        <dbReference type="SAM" id="Phobius"/>
    </source>
</evidence>
<dbReference type="InterPro" id="IPR017441">
    <property type="entry name" value="Protein_kinase_ATP_BS"/>
</dbReference>
<dbReference type="PROSITE" id="PS50011">
    <property type="entry name" value="PROTEIN_KINASE_DOM"/>
    <property type="match status" value="1"/>
</dbReference>
<keyword evidence="2" id="KW-0808">Transferase</keyword>
<evidence type="ECO:0000256" key="2">
    <source>
        <dbReference type="ARBA" id="ARBA00022679"/>
    </source>
</evidence>
<dbReference type="GO" id="GO:0048367">
    <property type="term" value="P:shoot system development"/>
    <property type="evidence" value="ECO:0000318"/>
    <property type="project" value="GO_Central"/>
</dbReference>
<evidence type="ECO:0000256" key="1">
    <source>
        <dbReference type="ARBA" id="ARBA00022527"/>
    </source>
</evidence>
<dbReference type="CDD" id="cd14066">
    <property type="entry name" value="STKc_IRAK"/>
    <property type="match status" value="1"/>
</dbReference>
<dbReference type="Pfam" id="PF07714">
    <property type="entry name" value="PK_Tyr_Ser-Thr"/>
    <property type="match status" value="1"/>
</dbReference>
<dbReference type="EnsemblPlants" id="HORVU.MOREX.r3.2HG0180710.1">
    <property type="protein sequence ID" value="HORVU.MOREX.r3.2HG0180710.1"/>
    <property type="gene ID" value="HORVU.MOREX.r3.2HG0180710"/>
</dbReference>
<gene>
    <name evidence="10" type="primary">LOC123427212</name>
</gene>
<evidence type="ECO:0000313" key="10">
    <source>
        <dbReference type="EnsemblPlants" id="HORVU.MOREX.r3.2HG0180710.1"/>
    </source>
</evidence>
<reference evidence="10" key="3">
    <citation type="submission" date="2022-01" db="UniProtKB">
        <authorList>
            <consortium name="EnsemblPlants"/>
        </authorList>
    </citation>
    <scope>IDENTIFICATION</scope>
    <source>
        <strain evidence="10">subsp. vulgare</strain>
    </source>
</reference>
<dbReference type="GeneID" id="123427212"/>
<feature type="region of interest" description="Disordered" evidence="7">
    <location>
        <begin position="1"/>
        <end position="64"/>
    </location>
</feature>
<dbReference type="FunFam" id="1.10.510.10:FF:000051">
    <property type="entry name" value="Receptor-like serine/threonine-protein kinase ALE2"/>
    <property type="match status" value="1"/>
</dbReference>
<feature type="region of interest" description="Disordered" evidence="7">
    <location>
        <begin position="109"/>
        <end position="151"/>
    </location>
</feature>
<keyword evidence="4" id="KW-0418">Kinase</keyword>
<evidence type="ECO:0000256" key="6">
    <source>
        <dbReference type="PROSITE-ProRule" id="PRU10141"/>
    </source>
</evidence>
<dbReference type="SMR" id="A0A8I7B782"/>
<keyword evidence="8" id="KW-0472">Membrane</keyword>
<protein>
    <recommendedName>
        <fullName evidence="9">Protein kinase domain-containing protein</fullName>
    </recommendedName>
</protein>
<keyword evidence="8" id="KW-1133">Transmembrane helix</keyword>
<dbReference type="GO" id="GO:0005524">
    <property type="term" value="F:ATP binding"/>
    <property type="evidence" value="ECO:0007669"/>
    <property type="project" value="UniProtKB-UniRule"/>
</dbReference>
<evidence type="ECO:0000256" key="5">
    <source>
        <dbReference type="ARBA" id="ARBA00022840"/>
    </source>
</evidence>
<feature type="compositionally biased region" description="Low complexity" evidence="7">
    <location>
        <begin position="744"/>
        <end position="766"/>
    </location>
</feature>
<feature type="compositionally biased region" description="Basic and acidic residues" evidence="7">
    <location>
        <begin position="19"/>
        <end position="31"/>
    </location>
</feature>
<dbReference type="AlphaFoldDB" id="A0A8I7B782"/>
<organism evidence="10 11">
    <name type="scientific">Hordeum vulgare subsp. vulgare</name>
    <name type="common">Domesticated barley</name>
    <dbReference type="NCBI Taxonomy" id="112509"/>
    <lineage>
        <taxon>Eukaryota</taxon>
        <taxon>Viridiplantae</taxon>
        <taxon>Streptophyta</taxon>
        <taxon>Embryophyta</taxon>
        <taxon>Tracheophyta</taxon>
        <taxon>Spermatophyta</taxon>
        <taxon>Magnoliopsida</taxon>
        <taxon>Liliopsida</taxon>
        <taxon>Poales</taxon>
        <taxon>Poaceae</taxon>
        <taxon>BOP clade</taxon>
        <taxon>Pooideae</taxon>
        <taxon>Triticodae</taxon>
        <taxon>Triticeae</taxon>
        <taxon>Hordeinae</taxon>
        <taxon>Hordeum</taxon>
    </lineage>
</organism>
<dbReference type="InterPro" id="IPR011009">
    <property type="entry name" value="Kinase-like_dom_sf"/>
</dbReference>
<feature type="compositionally biased region" description="Basic residues" evidence="7">
    <location>
        <begin position="130"/>
        <end position="140"/>
    </location>
</feature>
<keyword evidence="5 6" id="KW-0067">ATP-binding</keyword>
<dbReference type="Gramene" id="HORVU.MOREX.r2.2HG0149400.1">
    <property type="protein sequence ID" value="HORVU.MOREX.r2.2HG0149400.1"/>
    <property type="gene ID" value="HORVU.MOREX.r2.2HG0149400"/>
</dbReference>
<feature type="transmembrane region" description="Helical" evidence="8">
    <location>
        <begin position="316"/>
        <end position="338"/>
    </location>
</feature>
<dbReference type="KEGG" id="hvg:123427212"/>
<keyword evidence="11" id="KW-1185">Reference proteome</keyword>
<dbReference type="Gramene" id="HORVU.MOREX.r3.2HG0180710.1">
    <property type="protein sequence ID" value="HORVU.MOREX.r3.2HG0180710.1"/>
    <property type="gene ID" value="HORVU.MOREX.r3.2HG0180710"/>
</dbReference>
<reference evidence="10" key="2">
    <citation type="submission" date="2020-10" db="EMBL/GenBank/DDBJ databases">
        <authorList>
            <person name="Scholz U."/>
            <person name="Mascher M."/>
            <person name="Fiebig A."/>
        </authorList>
    </citation>
    <scope>NUCLEOTIDE SEQUENCE [LARGE SCALE GENOMIC DNA]</scope>
    <source>
        <strain evidence="10">cv. Morex</strain>
    </source>
</reference>
<dbReference type="Proteomes" id="UP000011116">
    <property type="component" value="Chromosome 2H"/>
</dbReference>
<feature type="region of interest" description="Disordered" evidence="7">
    <location>
        <begin position="689"/>
        <end position="766"/>
    </location>
</feature>
<dbReference type="OrthoDB" id="1901798at2759"/>
<dbReference type="SUPFAM" id="SSF56112">
    <property type="entry name" value="Protein kinase-like (PK-like)"/>
    <property type="match status" value="1"/>
</dbReference>
<evidence type="ECO:0000256" key="4">
    <source>
        <dbReference type="ARBA" id="ARBA00022777"/>
    </source>
</evidence>
<keyword evidence="8" id="KW-0812">Transmembrane</keyword>
<dbReference type="PANTHER" id="PTHR47989:SF34">
    <property type="entry name" value="PROTEIN KINASE DOMAIN-CONTAINING PROTEIN"/>
    <property type="match status" value="1"/>
</dbReference>
<dbReference type="Gene3D" id="3.30.200.20">
    <property type="entry name" value="Phosphorylase Kinase, domain 1"/>
    <property type="match status" value="1"/>
</dbReference>
<feature type="region of interest" description="Disordered" evidence="7">
    <location>
        <begin position="345"/>
        <end position="378"/>
    </location>
</feature>